<dbReference type="GO" id="GO:0005829">
    <property type="term" value="C:cytosol"/>
    <property type="evidence" value="ECO:0007669"/>
    <property type="project" value="TreeGrafter"/>
</dbReference>
<dbReference type="Pfam" id="PF02826">
    <property type="entry name" value="2-Hacid_dh_C"/>
    <property type="match status" value="1"/>
</dbReference>
<evidence type="ECO:0000256" key="9">
    <source>
        <dbReference type="RuleBase" id="RU003719"/>
    </source>
</evidence>
<proteinExistence type="inferred from homology"/>
<comment type="catalytic activity">
    <reaction evidence="2">
        <text>(R)-glycerate + NAD(+) = 3-hydroxypyruvate + NADH + H(+)</text>
        <dbReference type="Rhea" id="RHEA:17905"/>
        <dbReference type="ChEBI" id="CHEBI:15378"/>
        <dbReference type="ChEBI" id="CHEBI:16659"/>
        <dbReference type="ChEBI" id="CHEBI:17180"/>
        <dbReference type="ChEBI" id="CHEBI:57540"/>
        <dbReference type="ChEBI" id="CHEBI:57945"/>
        <dbReference type="EC" id="1.1.1.81"/>
    </reaction>
</comment>
<feature type="domain" description="D-isomer specific 2-hydroxyacid dehydrogenase NAD-binding" evidence="11">
    <location>
        <begin position="105"/>
        <end position="283"/>
    </location>
</feature>
<dbReference type="InterPro" id="IPR029753">
    <property type="entry name" value="D-isomer_DH_CS"/>
</dbReference>
<evidence type="ECO:0000256" key="1">
    <source>
        <dbReference type="ARBA" id="ARBA00023002"/>
    </source>
</evidence>
<dbReference type="GO" id="GO:0030267">
    <property type="term" value="F:glyoxylate reductase (NADPH) activity"/>
    <property type="evidence" value="ECO:0007669"/>
    <property type="project" value="UniProtKB-EC"/>
</dbReference>
<dbReference type="PANTHER" id="PTHR10996">
    <property type="entry name" value="2-HYDROXYACID DEHYDROGENASE-RELATED"/>
    <property type="match status" value="1"/>
</dbReference>
<gene>
    <name evidence="12" type="ORF">AWB67_05563</name>
</gene>
<evidence type="ECO:0000256" key="3">
    <source>
        <dbReference type="ARBA" id="ARBA00052239"/>
    </source>
</evidence>
<evidence type="ECO:0000256" key="7">
    <source>
        <dbReference type="ARBA" id="ARBA00066674"/>
    </source>
</evidence>
<dbReference type="GO" id="GO:0051287">
    <property type="term" value="F:NAD binding"/>
    <property type="evidence" value="ECO:0007669"/>
    <property type="project" value="InterPro"/>
</dbReference>
<evidence type="ECO:0000313" key="12">
    <source>
        <dbReference type="EMBL" id="SAL80084.1"/>
    </source>
</evidence>
<evidence type="ECO:0000256" key="6">
    <source>
        <dbReference type="ARBA" id="ARBA00066661"/>
    </source>
</evidence>
<comment type="catalytic activity">
    <reaction evidence="3">
        <text>(R)-glycerate + NADP(+) = 3-hydroxypyruvate + NADPH + H(+)</text>
        <dbReference type="Rhea" id="RHEA:18657"/>
        <dbReference type="ChEBI" id="CHEBI:15378"/>
        <dbReference type="ChEBI" id="CHEBI:16659"/>
        <dbReference type="ChEBI" id="CHEBI:17180"/>
        <dbReference type="ChEBI" id="CHEBI:57783"/>
        <dbReference type="ChEBI" id="CHEBI:58349"/>
        <dbReference type="EC" id="1.1.1.81"/>
    </reaction>
</comment>
<organism evidence="12 13">
    <name type="scientific">Caballeronia terrestris</name>
    <dbReference type="NCBI Taxonomy" id="1226301"/>
    <lineage>
        <taxon>Bacteria</taxon>
        <taxon>Pseudomonadati</taxon>
        <taxon>Pseudomonadota</taxon>
        <taxon>Betaproteobacteria</taxon>
        <taxon>Burkholderiales</taxon>
        <taxon>Burkholderiaceae</taxon>
        <taxon>Caballeronia</taxon>
    </lineage>
</organism>
<dbReference type="SUPFAM" id="SSF52283">
    <property type="entry name" value="Formate/glycerate dehydrogenase catalytic domain-like"/>
    <property type="match status" value="1"/>
</dbReference>
<dbReference type="PANTHER" id="PTHR10996:SF283">
    <property type="entry name" value="GLYOXYLATE_HYDROXYPYRUVATE REDUCTASE B"/>
    <property type="match status" value="1"/>
</dbReference>
<evidence type="ECO:0000256" key="5">
    <source>
        <dbReference type="ARBA" id="ARBA00061278"/>
    </source>
</evidence>
<name>A0A158KGA0_9BURK</name>
<comment type="catalytic activity">
    <reaction evidence="4">
        <text>glycolate + NADP(+) = glyoxylate + NADPH + H(+)</text>
        <dbReference type="Rhea" id="RHEA:10992"/>
        <dbReference type="ChEBI" id="CHEBI:15378"/>
        <dbReference type="ChEBI" id="CHEBI:29805"/>
        <dbReference type="ChEBI" id="CHEBI:36655"/>
        <dbReference type="ChEBI" id="CHEBI:57783"/>
        <dbReference type="ChEBI" id="CHEBI:58349"/>
        <dbReference type="EC" id="1.1.1.79"/>
    </reaction>
</comment>
<dbReference type="RefSeq" id="WP_087659384.1">
    <property type="nucleotide sequence ID" value="NZ_FCOL02000053.1"/>
</dbReference>
<evidence type="ECO:0000256" key="4">
    <source>
        <dbReference type="ARBA" id="ARBA00052769"/>
    </source>
</evidence>
<dbReference type="AlphaFoldDB" id="A0A158KGA0"/>
<dbReference type="Pfam" id="PF00389">
    <property type="entry name" value="2-Hacid_dh"/>
    <property type="match status" value="1"/>
</dbReference>
<dbReference type="SUPFAM" id="SSF51735">
    <property type="entry name" value="NAD(P)-binding Rossmann-fold domains"/>
    <property type="match status" value="1"/>
</dbReference>
<dbReference type="EC" id="1.1.1.79" evidence="6"/>
<dbReference type="InterPro" id="IPR006140">
    <property type="entry name" value="D-isomer_DH_NAD-bd"/>
</dbReference>
<dbReference type="GO" id="GO:0016618">
    <property type="term" value="F:hydroxypyruvate reductase [NAD(P)H] activity"/>
    <property type="evidence" value="ECO:0007669"/>
    <property type="project" value="UniProtKB-EC"/>
</dbReference>
<dbReference type="EC" id="1.1.1.81" evidence="7"/>
<keyword evidence="1 9" id="KW-0560">Oxidoreductase</keyword>
<evidence type="ECO:0000259" key="11">
    <source>
        <dbReference type="Pfam" id="PF02826"/>
    </source>
</evidence>
<feature type="domain" description="D-isomer specific 2-hydroxyacid dehydrogenase catalytic" evidence="10">
    <location>
        <begin position="4"/>
        <end position="312"/>
    </location>
</feature>
<dbReference type="Proteomes" id="UP000054925">
    <property type="component" value="Unassembled WGS sequence"/>
</dbReference>
<comment type="similarity">
    <text evidence="5">Belongs to the D-isomer specific 2-hydroxyacid dehydrogenase family. GhrB subfamily.</text>
</comment>
<reference evidence="12" key="1">
    <citation type="submission" date="2016-01" db="EMBL/GenBank/DDBJ databases">
        <authorList>
            <person name="Peeters C."/>
        </authorList>
    </citation>
    <scope>NUCLEOTIDE SEQUENCE [LARGE SCALE GENOMIC DNA]</scope>
    <source>
        <strain evidence="12">LMG 22937</strain>
    </source>
</reference>
<dbReference type="PROSITE" id="PS00671">
    <property type="entry name" value="D_2_HYDROXYACID_DH_3"/>
    <property type="match status" value="1"/>
</dbReference>
<dbReference type="EMBL" id="FCOL02000053">
    <property type="protein sequence ID" value="SAL80084.1"/>
    <property type="molecule type" value="Genomic_DNA"/>
</dbReference>
<evidence type="ECO:0000256" key="2">
    <source>
        <dbReference type="ARBA" id="ARBA00051801"/>
    </source>
</evidence>
<sequence>MNKIVVYKPLPDETIEYLRSHADVAIVDPKQPNALIDALRDADGAIGTGVKMNAETLAGATRLKVLSTVSVGYDAFDIDYLNQRGILLTNTPDVLTESTADTAFSLVLLTARRLAELDAFVKAGKWTKKIGEDKFGVDVHHKTLGIVGLGRIGTSVARRAALGFEMKVLYVGHGVNERAEREYGAKKVELDELLSTSDFVLLQPPLTAETRNLIGTPQLKAMKRSAFLINASRGQIVDEAALVEALKDGTIAGAGLDVYLEEPLSVESPLLKMNNVVTLPHIGSATHETRRAMNKNAAENLISALNGTLKSNMTNPEVLQR</sequence>
<dbReference type="CDD" id="cd05301">
    <property type="entry name" value="GDH"/>
    <property type="match status" value="1"/>
</dbReference>
<evidence type="ECO:0000259" key="10">
    <source>
        <dbReference type="Pfam" id="PF00389"/>
    </source>
</evidence>
<dbReference type="InterPro" id="IPR006139">
    <property type="entry name" value="D-isomer_2_OHA_DH_cat_dom"/>
</dbReference>
<dbReference type="InterPro" id="IPR036291">
    <property type="entry name" value="NAD(P)-bd_dom_sf"/>
</dbReference>
<evidence type="ECO:0000256" key="8">
    <source>
        <dbReference type="ARBA" id="ARBA00073362"/>
    </source>
</evidence>
<dbReference type="OrthoDB" id="9805416at2"/>
<keyword evidence="13" id="KW-1185">Reference proteome</keyword>
<protein>
    <recommendedName>
        <fullName evidence="8">Glyoxylate/hydroxypyruvate reductase B</fullName>
        <ecNumber evidence="6">1.1.1.79</ecNumber>
        <ecNumber evidence="7">1.1.1.81</ecNumber>
    </recommendedName>
</protein>
<dbReference type="FunFam" id="3.40.50.720:FF:000026">
    <property type="entry name" value="Glyoxylate/hydroxypyruvate reductase B"/>
    <property type="match status" value="1"/>
</dbReference>
<evidence type="ECO:0000313" key="13">
    <source>
        <dbReference type="Proteomes" id="UP000054925"/>
    </source>
</evidence>
<dbReference type="Gene3D" id="3.40.50.720">
    <property type="entry name" value="NAD(P)-binding Rossmann-like Domain"/>
    <property type="match status" value="2"/>
</dbReference>
<accession>A0A158KGA0</accession>
<dbReference type="InterPro" id="IPR050223">
    <property type="entry name" value="D-isomer_2-hydroxyacid_DH"/>
</dbReference>
<comment type="caution">
    <text evidence="12">The sequence shown here is derived from an EMBL/GenBank/DDBJ whole genome shotgun (WGS) entry which is preliminary data.</text>
</comment>